<comment type="similarity">
    <text evidence="1">Belongs to the glycosyl hydrolase 38 family.</text>
</comment>
<keyword evidence="4" id="KW-0326">Glycosidase</keyword>
<dbReference type="GO" id="GO:0009313">
    <property type="term" value="P:oligosaccharide catabolic process"/>
    <property type="evidence" value="ECO:0007669"/>
    <property type="project" value="TreeGrafter"/>
</dbReference>
<dbReference type="GeneID" id="36831325"/>
<dbReference type="GO" id="GO:0006013">
    <property type="term" value="P:mannose metabolic process"/>
    <property type="evidence" value="ECO:0007669"/>
    <property type="project" value="InterPro"/>
</dbReference>
<evidence type="ECO:0000313" key="7">
    <source>
        <dbReference type="Proteomes" id="UP000248044"/>
    </source>
</evidence>
<dbReference type="InterPro" id="IPR037094">
    <property type="entry name" value="Glyco_hydro_38_cen_sf"/>
</dbReference>
<evidence type="ECO:0000313" key="6">
    <source>
        <dbReference type="EMBL" id="AWR93934.1"/>
    </source>
</evidence>
<keyword evidence="7" id="KW-1185">Reference proteome</keyword>
<dbReference type="SMART" id="SM00872">
    <property type="entry name" value="Alpha-mann_mid"/>
    <property type="match status" value="1"/>
</dbReference>
<dbReference type="Pfam" id="PF17677">
    <property type="entry name" value="Glyco_hydro38C2"/>
    <property type="match status" value="1"/>
</dbReference>
<dbReference type="RefSeq" id="WP_110269818.1">
    <property type="nucleotide sequence ID" value="NZ_CP029289.2"/>
</dbReference>
<evidence type="ECO:0000259" key="5">
    <source>
        <dbReference type="SMART" id="SM00872"/>
    </source>
</evidence>
<accession>A0A2U9IDA1</accession>
<dbReference type="SUPFAM" id="SSF88713">
    <property type="entry name" value="Glycoside hydrolase/deacetylase"/>
    <property type="match status" value="1"/>
</dbReference>
<dbReference type="GO" id="GO:0004559">
    <property type="term" value="F:alpha-mannosidase activity"/>
    <property type="evidence" value="ECO:0007669"/>
    <property type="project" value="InterPro"/>
</dbReference>
<evidence type="ECO:0000256" key="3">
    <source>
        <dbReference type="ARBA" id="ARBA00022801"/>
    </source>
</evidence>
<keyword evidence="2" id="KW-0479">Metal-binding</keyword>
<dbReference type="PANTHER" id="PTHR46017">
    <property type="entry name" value="ALPHA-MANNOSIDASE 2C1"/>
    <property type="match status" value="1"/>
</dbReference>
<dbReference type="Gene3D" id="1.20.1270.50">
    <property type="entry name" value="Glycoside hydrolase family 38, central domain"/>
    <property type="match status" value="1"/>
</dbReference>
<evidence type="ECO:0000256" key="4">
    <source>
        <dbReference type="ARBA" id="ARBA00023295"/>
    </source>
</evidence>
<dbReference type="Pfam" id="PF07748">
    <property type="entry name" value="Glyco_hydro_38C"/>
    <property type="match status" value="1"/>
</dbReference>
<dbReference type="OrthoDB" id="35948at2157"/>
<dbReference type="InterPro" id="IPR015341">
    <property type="entry name" value="Glyco_hydro_38_cen"/>
</dbReference>
<proteinExistence type="inferred from homology"/>
<dbReference type="GO" id="GO:0046872">
    <property type="term" value="F:metal ion binding"/>
    <property type="evidence" value="ECO:0007669"/>
    <property type="project" value="UniProtKB-KW"/>
</dbReference>
<dbReference type="InterPro" id="IPR000602">
    <property type="entry name" value="Glyco_hydro_38_N"/>
</dbReference>
<dbReference type="FunFam" id="3.20.110.10:FF:000002">
    <property type="entry name" value="alpha-mannosidase 2C1 isoform X1"/>
    <property type="match status" value="1"/>
</dbReference>
<dbReference type="InterPro" id="IPR028995">
    <property type="entry name" value="Glyco_hydro_57/38_cen_sf"/>
</dbReference>
<evidence type="ECO:0000256" key="2">
    <source>
        <dbReference type="ARBA" id="ARBA00022723"/>
    </source>
</evidence>
<dbReference type="SUPFAM" id="SSF88688">
    <property type="entry name" value="Families 57/38 glycoside transferase middle domain"/>
    <property type="match status" value="1"/>
</dbReference>
<dbReference type="Gene3D" id="2.60.40.2220">
    <property type="match status" value="1"/>
</dbReference>
<dbReference type="Proteomes" id="UP000248044">
    <property type="component" value="Chromosome"/>
</dbReference>
<dbReference type="Pfam" id="PF01074">
    <property type="entry name" value="Glyco_hydro_38N"/>
    <property type="match status" value="1"/>
</dbReference>
<dbReference type="Pfam" id="PF09261">
    <property type="entry name" value="Alpha-mann_mid"/>
    <property type="match status" value="1"/>
</dbReference>
<dbReference type="InterPro" id="IPR041147">
    <property type="entry name" value="GH38_C"/>
</dbReference>
<feature type="domain" description="Glycoside hydrolase family 38 central" evidence="5">
    <location>
        <begin position="466"/>
        <end position="538"/>
    </location>
</feature>
<dbReference type="FunFam" id="2.70.98.30:FF:000010">
    <property type="entry name" value="Cytosolic alpha-mannosidase"/>
    <property type="match status" value="1"/>
</dbReference>
<dbReference type="GO" id="GO:0030246">
    <property type="term" value="F:carbohydrate binding"/>
    <property type="evidence" value="ECO:0007669"/>
    <property type="project" value="InterPro"/>
</dbReference>
<gene>
    <name evidence="6" type="ORF">DFR85_04175</name>
</gene>
<dbReference type="InterPro" id="IPR011330">
    <property type="entry name" value="Glyco_hydro/deAcase_b/a-brl"/>
</dbReference>
<dbReference type="Gene3D" id="3.20.110.10">
    <property type="entry name" value="Glycoside hydrolase 38, N terminal domain"/>
    <property type="match status" value="1"/>
</dbReference>
<dbReference type="EMBL" id="CP029289">
    <property type="protein sequence ID" value="AWR93934.1"/>
    <property type="molecule type" value="Genomic_DNA"/>
</dbReference>
<reference evidence="6 7" key="1">
    <citation type="submission" date="2018-05" db="EMBL/GenBank/DDBJ databases">
        <title>Complete Genome Sequences of Extremely Thermoacidophilic, Metal-Mobilizing Type-Strain Members of the Archaeal Family Sulfolobaceae: Acidianus brierleyi DSM-1651T, Acidianus sulfidivorans DSM-18786T, Metallosphaera hakonensis DSM-7519T, and Metallosphaera prunae DSM-10039T.</title>
        <authorList>
            <person name="Counts J.A."/>
            <person name="Kelly R.M."/>
        </authorList>
    </citation>
    <scope>NUCLEOTIDE SEQUENCE [LARGE SCALE GENOMIC DNA]</scope>
    <source>
        <strain evidence="6 7">DSM 1651</strain>
    </source>
</reference>
<organism evidence="6 7">
    <name type="scientific">Acidianus brierleyi</name>
    <dbReference type="NCBI Taxonomy" id="41673"/>
    <lineage>
        <taxon>Archaea</taxon>
        <taxon>Thermoproteota</taxon>
        <taxon>Thermoprotei</taxon>
        <taxon>Sulfolobales</taxon>
        <taxon>Sulfolobaceae</taxon>
        <taxon>Acidianus</taxon>
    </lineage>
</organism>
<dbReference type="SUPFAM" id="SSF74650">
    <property type="entry name" value="Galactose mutarotase-like"/>
    <property type="match status" value="1"/>
</dbReference>
<dbReference type="AlphaFoldDB" id="A0A2U9IDA1"/>
<dbReference type="PANTHER" id="PTHR46017:SF1">
    <property type="entry name" value="ALPHA-MANNOSIDASE 2C1"/>
    <property type="match status" value="1"/>
</dbReference>
<dbReference type="CDD" id="cd10789">
    <property type="entry name" value="GH38N_AMII_ER_cytosolic"/>
    <property type="match status" value="1"/>
</dbReference>
<dbReference type="InterPro" id="IPR027291">
    <property type="entry name" value="Glyco_hydro_38_N_sf"/>
</dbReference>
<dbReference type="KEGG" id="abri:DFR85_04175"/>
<dbReference type="InterPro" id="IPR011013">
    <property type="entry name" value="Gal_mutarotase_sf_dom"/>
</dbReference>
<protein>
    <submittedName>
        <fullName evidence="6">Alpha-mannosidase</fullName>
    </submittedName>
</protein>
<name>A0A2U9IDA1_9CREN</name>
<dbReference type="InterPro" id="IPR011682">
    <property type="entry name" value="Glyco_hydro_38_C"/>
</dbReference>
<dbReference type="Gene3D" id="2.70.98.30">
    <property type="entry name" value="Golgi alpha-mannosidase II, domain 4"/>
    <property type="match status" value="1"/>
</dbReference>
<evidence type="ECO:0000256" key="1">
    <source>
        <dbReference type="ARBA" id="ARBA00009792"/>
    </source>
</evidence>
<keyword evidence="3" id="KW-0378">Hydrolase</keyword>
<sequence>MRKENEIFSRISYILANSFYDIKYLNWVNNNGYVIDLETNEPRHLIVIDYQGSALVKINSKPYYALDGYHNTFPLPLGKIKIEAIFSPYKAFGDKVQIDPGKPAIFKRNSSAYLLWSYANATLQLAKNSQGYLREKLLTILTEALSLSPFVSVSRDQLFLASKYWKEFPNYLLEFSQEMKYEEYTGNYDNALRYLREKLSELRETFGKAGIVQGIAHAHTDTAWLWNFDETRRKIARTFSTVISLMSKYDFHFMQSMAIYYEWIKEDYPELFEKIKEKVNEGKWILGAGWVEFDANLPSGESLSRQLLYSQEFYLQNFGKMSEILWLPDTFGFSGQLPQIMKLSGIKMFATHKVFWNDTNKFPYSLFNWIGIDGTSINAVAFGNGKGGYNSDFSVDSVIDQWNNWKDKDQPMLYSYGYGDGGGGPTEDMLNEAKAIDELPSVPRIKLDGIPQYESENSWNGELYLETHRGVYTSHSKMKYLHRKAEVALRDAEIWSTISGKYDQKIKSLWKILLKDEFHDVLPGSAINEVYKTVYPELENIIQESDKISLDSLKKIAGEGEKTMIFNSLSWEREDYAIINEEVNGSQKIDEGYLIMVKVPSLGFTEYKESPVSPVSINGLTMENEYLRIQLTPEGSVVSIYDKETGREVLRSPSKLIFYENIPGWADAWDIESSYKDTYFEINAEKYEIREKGPLRACIRFYYKFRNSEIIQDVYLYAKSRRIDFKTTTKMIDRELLLKSWFFFDLNSNEAVFEIPYGIIKRQTNKNTSWEKAKFEVPMEKWLDISEDNYGVALLNDGKYGVSVEGSNVGLSIARSPMYPDYATDLETNTFTYSIYPHKGNWKEAEVFKRAYELNYPLRSIKGKGGEKSFLKLSPQNLILEAIKEAEDGRGIIIRLYNVENSRGRGEIELWYSPKKVSLTNILENENNKELETNNNKIQLNYKNYEIISLRLE</sequence>